<dbReference type="Proteomes" id="UP000663854">
    <property type="component" value="Unassembled WGS sequence"/>
</dbReference>
<feature type="transmembrane region" description="Helical" evidence="3">
    <location>
        <begin position="463"/>
        <end position="485"/>
    </location>
</feature>
<evidence type="ECO:0000256" key="2">
    <source>
        <dbReference type="SAM" id="MobiDB-lite"/>
    </source>
</evidence>
<feature type="transmembrane region" description="Helical" evidence="3">
    <location>
        <begin position="62"/>
        <end position="89"/>
    </location>
</feature>
<comment type="subcellular location">
    <subcellularLocation>
        <location evidence="1">Membrane</location>
        <topology evidence="1">Multi-pass membrane protein</topology>
    </subcellularLocation>
</comment>
<dbReference type="Gene3D" id="1.20.1250.20">
    <property type="entry name" value="MFS general substrate transporter like domains"/>
    <property type="match status" value="2"/>
</dbReference>
<keyword evidence="3" id="KW-0472">Membrane</keyword>
<keyword evidence="3" id="KW-1133">Transmembrane helix</keyword>
<dbReference type="InterPro" id="IPR036259">
    <property type="entry name" value="MFS_trans_sf"/>
</dbReference>
<dbReference type="Proteomes" id="UP000663870">
    <property type="component" value="Unassembled WGS sequence"/>
</dbReference>
<dbReference type="InterPro" id="IPR011701">
    <property type="entry name" value="MFS"/>
</dbReference>
<feature type="transmembrane region" description="Helical" evidence="3">
    <location>
        <begin position="101"/>
        <end position="122"/>
    </location>
</feature>
<dbReference type="InterPro" id="IPR020846">
    <property type="entry name" value="MFS_dom"/>
</dbReference>
<evidence type="ECO:0000256" key="3">
    <source>
        <dbReference type="SAM" id="Phobius"/>
    </source>
</evidence>
<feature type="transmembrane region" description="Helical" evidence="3">
    <location>
        <begin position="129"/>
        <end position="148"/>
    </location>
</feature>
<feature type="transmembrane region" description="Helical" evidence="3">
    <location>
        <begin position="620"/>
        <end position="644"/>
    </location>
</feature>
<dbReference type="AlphaFoldDB" id="A0A814LJU2"/>
<dbReference type="PROSITE" id="PS50850">
    <property type="entry name" value="MFS"/>
    <property type="match status" value="1"/>
</dbReference>
<name>A0A814LJU2_9BILA</name>
<feature type="transmembrane region" description="Helical" evidence="3">
    <location>
        <begin position="188"/>
        <end position="210"/>
    </location>
</feature>
<reference evidence="5" key="1">
    <citation type="submission" date="2021-02" db="EMBL/GenBank/DDBJ databases">
        <authorList>
            <person name="Nowell W R."/>
        </authorList>
    </citation>
    <scope>NUCLEOTIDE SEQUENCE</scope>
</reference>
<evidence type="ECO:0000256" key="1">
    <source>
        <dbReference type="ARBA" id="ARBA00004141"/>
    </source>
</evidence>
<feature type="transmembrane region" description="Helical" evidence="3">
    <location>
        <begin position="592"/>
        <end position="614"/>
    </location>
</feature>
<feature type="region of interest" description="Disordered" evidence="2">
    <location>
        <begin position="1"/>
        <end position="47"/>
    </location>
</feature>
<evidence type="ECO:0000313" key="7">
    <source>
        <dbReference type="Proteomes" id="UP000663854"/>
    </source>
</evidence>
<feature type="transmembrane region" description="Helical" evidence="3">
    <location>
        <begin position="532"/>
        <end position="552"/>
    </location>
</feature>
<dbReference type="PANTHER" id="PTHR11360">
    <property type="entry name" value="MONOCARBOXYLATE TRANSPORTER"/>
    <property type="match status" value="1"/>
</dbReference>
<dbReference type="PANTHER" id="PTHR11360:SF284">
    <property type="entry name" value="EG:103B4.3 PROTEIN-RELATED"/>
    <property type="match status" value="1"/>
</dbReference>
<dbReference type="GO" id="GO:0008028">
    <property type="term" value="F:monocarboxylic acid transmembrane transporter activity"/>
    <property type="evidence" value="ECO:0007669"/>
    <property type="project" value="TreeGrafter"/>
</dbReference>
<protein>
    <recommendedName>
        <fullName evidence="4">Major facilitator superfamily (MFS) profile domain-containing protein</fullName>
    </recommendedName>
</protein>
<feature type="transmembrane region" description="Helical" evidence="3">
    <location>
        <begin position="505"/>
        <end position="525"/>
    </location>
</feature>
<evidence type="ECO:0000259" key="4">
    <source>
        <dbReference type="PROSITE" id="PS50850"/>
    </source>
</evidence>
<accession>A0A814LJU2</accession>
<sequence length="675" mass="75749">MLSDDSLEIPTKSLPNVESLSPSSQLLSSDKGRVKRRQHNESNTTDCSSIPPVIRHTTSWRWVIVFSSFCVHFVADGVLFSFGILMHVIKDDLNIELHTVGIIASLFLSLPLFLAPLASALVNKLGCRFVTMLGGLLCSIGLVLASFIGNFIGALIGIGIFCGTGLSCIYVPAVVIVAHYFDEHRAIATAIAVGGTGLGNAIVAQLIHVLNNYYDDWRDTTLFLSGVFFTIVGFGALFRPVEFSFRRKSKNYHRKSNDSHLPSILMASTEKLQLFINEMDKQCISNKSNQPVDISISNHETKKLGLFDSYSADDIKKLEDEFNDNIHVTTCREKIPITKVHFSLKSQTKNDKTIEEIDSVRCFSPHFLSRTSEEQLLEVYYQPISQKDIFYPGNVPLKRSNLSRKSCPNLLQSYVYEESFTSIIDDNSNSVRGRHRRLVFYHKGLSFFRTLRRMLGLELFHDYRYVIFFISQFLFYLFYDLIYLFPVDYGETFVGYSKKQMTMLVTVLGFGQFFGQLLFGFLATYARINELILYDIGAVLCGLASLLIPYVVYSYIALIMAILLFGLSISANYALTSIILANMCGLESLTSAYGLILLGQGISSLSGPVIGGWIAEKYGYKSSLIIAGIFMGISGFVTLLIPLIQRLYKNEKEKDTNTEETIKINTITMPLDDFN</sequence>
<proteinExistence type="predicted"/>
<feature type="transmembrane region" description="Helical" evidence="3">
    <location>
        <begin position="154"/>
        <end position="181"/>
    </location>
</feature>
<feature type="compositionally biased region" description="Low complexity" evidence="2">
    <location>
        <begin position="19"/>
        <end position="29"/>
    </location>
</feature>
<dbReference type="Pfam" id="PF07690">
    <property type="entry name" value="MFS_1"/>
    <property type="match status" value="2"/>
</dbReference>
<organism evidence="5 7">
    <name type="scientific">Rotaria sordida</name>
    <dbReference type="NCBI Taxonomy" id="392033"/>
    <lineage>
        <taxon>Eukaryota</taxon>
        <taxon>Metazoa</taxon>
        <taxon>Spiralia</taxon>
        <taxon>Gnathifera</taxon>
        <taxon>Rotifera</taxon>
        <taxon>Eurotatoria</taxon>
        <taxon>Bdelloidea</taxon>
        <taxon>Philodinida</taxon>
        <taxon>Philodinidae</taxon>
        <taxon>Rotaria</taxon>
    </lineage>
</organism>
<dbReference type="GO" id="GO:0016020">
    <property type="term" value="C:membrane"/>
    <property type="evidence" value="ECO:0007669"/>
    <property type="project" value="UniProtKB-SubCell"/>
</dbReference>
<evidence type="ECO:0000313" key="5">
    <source>
        <dbReference type="EMBL" id="CAF1065668.1"/>
    </source>
</evidence>
<evidence type="ECO:0000313" key="6">
    <source>
        <dbReference type="EMBL" id="CAF1243019.1"/>
    </source>
</evidence>
<evidence type="ECO:0000313" key="8">
    <source>
        <dbReference type="Proteomes" id="UP000663870"/>
    </source>
</evidence>
<dbReference type="InterPro" id="IPR050327">
    <property type="entry name" value="Proton-linked_MCT"/>
</dbReference>
<feature type="transmembrane region" description="Helical" evidence="3">
    <location>
        <begin position="222"/>
        <end position="241"/>
    </location>
</feature>
<feature type="transmembrane region" description="Helical" evidence="3">
    <location>
        <begin position="558"/>
        <end position="580"/>
    </location>
</feature>
<feature type="domain" description="Major facilitator superfamily (MFS) profile" evidence="4">
    <location>
        <begin position="464"/>
        <end position="675"/>
    </location>
</feature>
<keyword evidence="3" id="KW-0812">Transmembrane</keyword>
<comment type="caution">
    <text evidence="5">The sequence shown here is derived from an EMBL/GenBank/DDBJ whole genome shotgun (WGS) entry which is preliminary data.</text>
</comment>
<dbReference type="EMBL" id="CAJNOH010000521">
    <property type="protein sequence ID" value="CAF1065668.1"/>
    <property type="molecule type" value="Genomic_DNA"/>
</dbReference>
<dbReference type="SUPFAM" id="SSF103473">
    <property type="entry name" value="MFS general substrate transporter"/>
    <property type="match status" value="1"/>
</dbReference>
<dbReference type="EMBL" id="CAJNOL010000933">
    <property type="protein sequence ID" value="CAF1243019.1"/>
    <property type="molecule type" value="Genomic_DNA"/>
</dbReference>
<keyword evidence="8" id="KW-1185">Reference proteome</keyword>
<gene>
    <name evidence="6" type="ORF">JXQ802_LOCUS26562</name>
    <name evidence="5" type="ORF">PYM288_LOCUS17887</name>
</gene>